<dbReference type="Pfam" id="PF20441">
    <property type="entry name" value="TerL_nuclease"/>
    <property type="match status" value="1"/>
</dbReference>
<accession>A0ABY5WF28</accession>
<protein>
    <submittedName>
        <fullName evidence="3">Terminase large subunit</fullName>
    </submittedName>
</protein>
<dbReference type="InterPro" id="IPR005021">
    <property type="entry name" value="Terminase_largesu-like"/>
</dbReference>
<gene>
    <name evidence="3" type="ORF">K3718_10785</name>
</gene>
<evidence type="ECO:0000313" key="3">
    <source>
        <dbReference type="EMBL" id="UWQ40060.1"/>
    </source>
</evidence>
<dbReference type="PANTHER" id="PTHR41287:SF1">
    <property type="entry name" value="PROTEIN YMFN"/>
    <property type="match status" value="1"/>
</dbReference>
<proteinExistence type="predicted"/>
<dbReference type="PANTHER" id="PTHR41287">
    <property type="match status" value="1"/>
</dbReference>
<keyword evidence="4" id="KW-1185">Reference proteome</keyword>
<dbReference type="Gene3D" id="3.30.420.240">
    <property type="match status" value="1"/>
</dbReference>
<dbReference type="EMBL" id="CP081051">
    <property type="protein sequence ID" value="UWQ40060.1"/>
    <property type="molecule type" value="Genomic_DNA"/>
</dbReference>
<dbReference type="Gene3D" id="3.40.50.300">
    <property type="entry name" value="P-loop containing nucleotide triphosphate hydrolases"/>
    <property type="match status" value="1"/>
</dbReference>
<sequence>MSTASTYPHWLFDGSPIPDPLGHGERAVQFLRALKHPASTAPKQALQLAEWQERIVRRIYGPVDEDGERLVREVFLMIPRGNRKTSLAAALSILHLLGPQRLPGGQIIFAAADRKQSSIGFREAANIVREDRHLIRATKIYDPTNAPKTIKSLRDGSTLEAASSDGKAMHGTTPSFVLVDEIHAWRSAGRELWEALQSGMAKRPGGLTVIATTAGRGREGLAAERYNYARKIALGEIDNPSFLPIIFEPEKGVDWLNETLWHKVNPGLSLGFHDLKKLRTDAKEAVDNPAKRYEFQQYNLNIWHGNSRDPLFNFDTYDARQFEDDETDLEALPCYLGVDYAQSGDLAAVVAAWRFDDGQIAIKPWFIVAGGGLQEREKNEGRPYQRWIDEGHLTASDGPVIPQKDVQDLIREICARHNVEQIAYDPWHFRVAAMELLGEGLPMIEMRQGPATMGPAAGDLVRAVNGRQIRHNGNPVLRDNFAGVAAVAGDTGNIRMTKADPKHGHIDGAVTSAMAVSRALAGESNKSNYTGEDAEIFTF</sequence>
<evidence type="ECO:0000259" key="2">
    <source>
        <dbReference type="Pfam" id="PF20441"/>
    </source>
</evidence>
<dbReference type="Proteomes" id="UP001058514">
    <property type="component" value="Chromosome"/>
</dbReference>
<dbReference type="RefSeq" id="WP_259963546.1">
    <property type="nucleotide sequence ID" value="NZ_CP081051.1"/>
</dbReference>
<feature type="domain" description="Terminase large subunit-like ATPase" evidence="1">
    <location>
        <begin position="50"/>
        <end position="230"/>
    </location>
</feature>
<feature type="domain" description="Terminase large subunit-like endonuclease" evidence="2">
    <location>
        <begin position="237"/>
        <end position="523"/>
    </location>
</feature>
<name>A0ABY5WF28_9RHOB</name>
<evidence type="ECO:0000259" key="1">
    <source>
        <dbReference type="Pfam" id="PF03354"/>
    </source>
</evidence>
<reference evidence="3" key="1">
    <citation type="submission" date="2021-08" db="EMBL/GenBank/DDBJ databases">
        <authorList>
            <person name="Nwanade C."/>
            <person name="Wang M."/>
            <person name="Masoudi A."/>
            <person name="Yu Z."/>
            <person name="Liu J."/>
        </authorList>
    </citation>
    <scope>NUCLEOTIDE SEQUENCE</scope>
    <source>
        <strain evidence="3">S166</strain>
    </source>
</reference>
<dbReference type="InterPro" id="IPR046462">
    <property type="entry name" value="TerL_nuclease"/>
</dbReference>
<evidence type="ECO:0000313" key="4">
    <source>
        <dbReference type="Proteomes" id="UP001058514"/>
    </source>
</evidence>
<dbReference type="Pfam" id="PF03354">
    <property type="entry name" value="TerL_ATPase"/>
    <property type="match status" value="1"/>
</dbReference>
<dbReference type="InterPro" id="IPR027417">
    <property type="entry name" value="P-loop_NTPase"/>
</dbReference>
<dbReference type="InterPro" id="IPR046461">
    <property type="entry name" value="TerL_ATPase"/>
</dbReference>
<organism evidence="3 4">
    <name type="scientific">Leisingera aquaemixtae</name>
    <dbReference type="NCBI Taxonomy" id="1396826"/>
    <lineage>
        <taxon>Bacteria</taxon>
        <taxon>Pseudomonadati</taxon>
        <taxon>Pseudomonadota</taxon>
        <taxon>Alphaproteobacteria</taxon>
        <taxon>Rhodobacterales</taxon>
        <taxon>Roseobacteraceae</taxon>
        <taxon>Leisingera</taxon>
    </lineage>
</organism>